<evidence type="ECO:0000313" key="2">
    <source>
        <dbReference type="EMBL" id="GFQ89200.1"/>
    </source>
</evidence>
<feature type="compositionally biased region" description="Polar residues" evidence="1">
    <location>
        <begin position="17"/>
        <end position="26"/>
    </location>
</feature>
<organism evidence="2 3">
    <name type="scientific">Trichonephila clavata</name>
    <name type="common">Joro spider</name>
    <name type="synonym">Nephila clavata</name>
    <dbReference type="NCBI Taxonomy" id="2740835"/>
    <lineage>
        <taxon>Eukaryota</taxon>
        <taxon>Metazoa</taxon>
        <taxon>Ecdysozoa</taxon>
        <taxon>Arthropoda</taxon>
        <taxon>Chelicerata</taxon>
        <taxon>Arachnida</taxon>
        <taxon>Araneae</taxon>
        <taxon>Araneomorphae</taxon>
        <taxon>Entelegynae</taxon>
        <taxon>Araneoidea</taxon>
        <taxon>Nephilidae</taxon>
        <taxon>Trichonephila</taxon>
    </lineage>
</organism>
<reference evidence="2" key="1">
    <citation type="submission" date="2020-07" db="EMBL/GenBank/DDBJ databases">
        <title>Multicomponent nature underlies the extraordinary mechanical properties of spider dragline silk.</title>
        <authorList>
            <person name="Kono N."/>
            <person name="Nakamura H."/>
            <person name="Mori M."/>
            <person name="Yoshida Y."/>
            <person name="Ohtoshi R."/>
            <person name="Malay A.D."/>
            <person name="Moran D.A.P."/>
            <person name="Tomita M."/>
            <person name="Numata K."/>
            <person name="Arakawa K."/>
        </authorList>
    </citation>
    <scope>NUCLEOTIDE SEQUENCE</scope>
</reference>
<proteinExistence type="predicted"/>
<feature type="region of interest" description="Disordered" evidence="1">
    <location>
        <begin position="1"/>
        <end position="75"/>
    </location>
</feature>
<comment type="caution">
    <text evidence="2">The sequence shown here is derived from an EMBL/GenBank/DDBJ whole genome shotgun (WGS) entry which is preliminary data.</text>
</comment>
<protein>
    <submittedName>
        <fullName evidence="2">Uncharacterized protein</fullName>
    </submittedName>
</protein>
<dbReference type="Proteomes" id="UP000887116">
    <property type="component" value="Unassembled WGS sequence"/>
</dbReference>
<dbReference type="EMBL" id="BMAO01013500">
    <property type="protein sequence ID" value="GFQ89200.1"/>
    <property type="molecule type" value="Genomic_DNA"/>
</dbReference>
<dbReference type="AlphaFoldDB" id="A0A8X6FTQ0"/>
<gene>
    <name evidence="2" type="ORF">TNCT_591631</name>
</gene>
<sequence>MSTRGEERREELHRPDSTGSSHNSNQNHRKRIQFSRQKDKRSLPSSRSEVQVVQGKPQRSCNIFKRKMPSSVPTT</sequence>
<name>A0A8X6FTQ0_TRICU</name>
<keyword evidence="3" id="KW-1185">Reference proteome</keyword>
<evidence type="ECO:0000256" key="1">
    <source>
        <dbReference type="SAM" id="MobiDB-lite"/>
    </source>
</evidence>
<feature type="compositionally biased region" description="Basic and acidic residues" evidence="1">
    <location>
        <begin position="1"/>
        <end position="16"/>
    </location>
</feature>
<evidence type="ECO:0000313" key="3">
    <source>
        <dbReference type="Proteomes" id="UP000887116"/>
    </source>
</evidence>
<accession>A0A8X6FTQ0</accession>
<feature type="compositionally biased region" description="Polar residues" evidence="1">
    <location>
        <begin position="43"/>
        <end position="61"/>
    </location>
</feature>